<dbReference type="InterPro" id="IPR010105">
    <property type="entry name" value="TonB_sidphr_rcpt"/>
</dbReference>
<accession>A0A4R1XC92</accession>
<keyword evidence="4 14" id="KW-1134">Transmembrane beta strand</keyword>
<comment type="similarity">
    <text evidence="2 14 16">Belongs to the TonB-dependent receptor family.</text>
</comment>
<feature type="short sequence motif" description="TonB C-terminal box" evidence="15">
    <location>
        <begin position="717"/>
        <end position="734"/>
    </location>
</feature>
<dbReference type="PROSITE" id="PS52016">
    <property type="entry name" value="TONB_DEPENDENT_REC_3"/>
    <property type="match status" value="1"/>
</dbReference>
<evidence type="ECO:0000256" key="2">
    <source>
        <dbReference type="ARBA" id="ARBA00009810"/>
    </source>
</evidence>
<gene>
    <name evidence="19" type="ORF">EC844_1285</name>
</gene>
<evidence type="ECO:0000256" key="8">
    <source>
        <dbReference type="ARBA" id="ARBA00023004"/>
    </source>
</evidence>
<evidence type="ECO:0000256" key="1">
    <source>
        <dbReference type="ARBA" id="ARBA00004571"/>
    </source>
</evidence>
<dbReference type="PROSITE" id="PS01156">
    <property type="entry name" value="TONB_DEPENDENT_REC_2"/>
    <property type="match status" value="1"/>
</dbReference>
<dbReference type="FunFam" id="2.170.130.10:FF:000010">
    <property type="entry name" value="Ferripyoverdine receptor"/>
    <property type="match status" value="1"/>
</dbReference>
<keyword evidence="3 14" id="KW-0813">Transport</keyword>
<keyword evidence="11 14" id="KW-0472">Membrane</keyword>
<dbReference type="PANTHER" id="PTHR32552:SF74">
    <property type="entry name" value="HYDROXAMATE SIDEROPHORE RECEPTOR FHUE"/>
    <property type="match status" value="1"/>
</dbReference>
<dbReference type="GO" id="GO:0015344">
    <property type="term" value="F:siderophore uptake transmembrane transporter activity"/>
    <property type="evidence" value="ECO:0007669"/>
    <property type="project" value="TreeGrafter"/>
</dbReference>
<keyword evidence="6 14" id="KW-0812">Transmembrane</keyword>
<feature type="domain" description="TonB-dependent receptor-like beta-barrel" evidence="17">
    <location>
        <begin position="275"/>
        <end position="703"/>
    </location>
</feature>
<dbReference type="InterPro" id="IPR012910">
    <property type="entry name" value="Plug_dom"/>
</dbReference>
<evidence type="ECO:0000313" key="19">
    <source>
        <dbReference type="EMBL" id="TCM61407.1"/>
    </source>
</evidence>
<comment type="caution">
    <text evidence="19">The sequence shown here is derived from an EMBL/GenBank/DDBJ whole genome shotgun (WGS) entry which is preliminary data.</text>
</comment>
<evidence type="ECO:0000256" key="4">
    <source>
        <dbReference type="ARBA" id="ARBA00022452"/>
    </source>
</evidence>
<dbReference type="EMBL" id="SLVJ01000028">
    <property type="protein sequence ID" value="TCM61407.1"/>
    <property type="molecule type" value="Genomic_DNA"/>
</dbReference>
<keyword evidence="13 14" id="KW-0998">Cell outer membrane</keyword>
<dbReference type="Proteomes" id="UP000294963">
    <property type="component" value="Unassembled WGS sequence"/>
</dbReference>
<dbReference type="InterPro" id="IPR010917">
    <property type="entry name" value="TonB_rcpt_CS"/>
</dbReference>
<evidence type="ECO:0000256" key="3">
    <source>
        <dbReference type="ARBA" id="ARBA00022448"/>
    </source>
</evidence>
<name>A0A4R1XC92_ACICA</name>
<dbReference type="PANTHER" id="PTHR32552">
    <property type="entry name" value="FERRICHROME IRON RECEPTOR-RELATED"/>
    <property type="match status" value="1"/>
</dbReference>
<keyword evidence="10 16" id="KW-0798">TonB box</keyword>
<keyword evidence="5" id="KW-0410">Iron transport</keyword>
<dbReference type="InterPro" id="IPR000531">
    <property type="entry name" value="Beta-barrel_TonB"/>
</dbReference>
<dbReference type="GO" id="GO:0009279">
    <property type="term" value="C:cell outer membrane"/>
    <property type="evidence" value="ECO:0007669"/>
    <property type="project" value="UniProtKB-SubCell"/>
</dbReference>
<dbReference type="InterPro" id="IPR039426">
    <property type="entry name" value="TonB-dep_rcpt-like"/>
</dbReference>
<protein>
    <submittedName>
        <fullName evidence="19">Outer membrane receptor for ferric coprogen and ferric-rhodotorulic acid</fullName>
    </submittedName>
</protein>
<evidence type="ECO:0000256" key="9">
    <source>
        <dbReference type="ARBA" id="ARBA00023065"/>
    </source>
</evidence>
<dbReference type="Pfam" id="PF07715">
    <property type="entry name" value="Plug"/>
    <property type="match status" value="1"/>
</dbReference>
<dbReference type="SUPFAM" id="SSF56935">
    <property type="entry name" value="Porins"/>
    <property type="match status" value="1"/>
</dbReference>
<evidence type="ECO:0000259" key="17">
    <source>
        <dbReference type="Pfam" id="PF00593"/>
    </source>
</evidence>
<feature type="domain" description="TonB-dependent receptor plug" evidence="18">
    <location>
        <begin position="93"/>
        <end position="194"/>
    </location>
</feature>
<comment type="subcellular location">
    <subcellularLocation>
        <location evidence="1 14">Cell outer membrane</location>
        <topology evidence="1 14">Multi-pass membrane protein</topology>
    </subcellularLocation>
</comment>
<dbReference type="GO" id="GO:0015891">
    <property type="term" value="P:siderophore transport"/>
    <property type="evidence" value="ECO:0007669"/>
    <property type="project" value="InterPro"/>
</dbReference>
<dbReference type="CDD" id="cd01347">
    <property type="entry name" value="ligand_gated_channel"/>
    <property type="match status" value="1"/>
</dbReference>
<sequence>MSFRKHNISNLNIPTPNYLSTAIKLIMIGVVSNSYSALGYAADGDVATQVQETQPTQLATIVVTANQLGEITENSGIYTPGSIATATRLVLSPRETPQSISVVTRQEMDDFNLTSIDDVMRHTPGVSIVTYDSERTEYNSRGFAIQNFQYDGIPMSRNSAYSAGNTLSNMAIYDRVEVLKGATGLLTGVGDPGATINLIRKKPTHDFQGSASVGIGSWNKYRAELDLGGALNEDGSIRARGVASYEYKESQLDRYERKTPTFYGIVEADITDRTLFTVGADYQDNNPKGSTWGGIPIYNARGDFNNMPRSFNNGANWSQWEQYTRTLFSTLEHKFENDWVAKLQLNHQINGYETGLAAVASGHPDPETGTGASMWVGKHVGETTSNAADFYATGPFQLFGRSHELVLGGSISESTWKNTNYTTEDGYQTDIDDYYQWNGNVPRPDWQVAGRFNETTKQNGLYATTRLNLMDDLKLILGGRVANYKAPDIKESGIFVPYVGVVYDLNDFYSVYASYSTIFKPQTARDVNEKTLDPQDGSNYEVGVKGEFYDGRLNASLAYYQLKQDNFALETGEKTASGEVAFEAIQGVKTKGFEMELTGEILTDWNLHAGFNHRVSKRQGEKVSTLNPENEFTLYSSYKPSQWIEGLTVGGGARWQDKTWGQVSNPLYKEKVKHEVSDYWLIDVMANYKVNDQVSLSFNVNNLMDKKYYTIFSWYNTYTWGEGRNYNLGLKYKF</sequence>
<keyword evidence="8" id="KW-0408">Iron</keyword>
<evidence type="ECO:0000256" key="14">
    <source>
        <dbReference type="PROSITE-ProRule" id="PRU01360"/>
    </source>
</evidence>
<dbReference type="Gene3D" id="2.170.130.10">
    <property type="entry name" value="TonB-dependent receptor, plug domain"/>
    <property type="match status" value="1"/>
</dbReference>
<dbReference type="AlphaFoldDB" id="A0A4R1XC92"/>
<evidence type="ECO:0000256" key="7">
    <source>
        <dbReference type="ARBA" id="ARBA00022729"/>
    </source>
</evidence>
<proteinExistence type="inferred from homology"/>
<dbReference type="GO" id="GO:0038023">
    <property type="term" value="F:signaling receptor activity"/>
    <property type="evidence" value="ECO:0007669"/>
    <property type="project" value="InterPro"/>
</dbReference>
<evidence type="ECO:0000256" key="5">
    <source>
        <dbReference type="ARBA" id="ARBA00022496"/>
    </source>
</evidence>
<evidence type="ECO:0000256" key="6">
    <source>
        <dbReference type="ARBA" id="ARBA00022692"/>
    </source>
</evidence>
<dbReference type="Pfam" id="PF00593">
    <property type="entry name" value="TonB_dep_Rec_b-barrel"/>
    <property type="match status" value="1"/>
</dbReference>
<evidence type="ECO:0000256" key="11">
    <source>
        <dbReference type="ARBA" id="ARBA00023136"/>
    </source>
</evidence>
<evidence type="ECO:0000256" key="16">
    <source>
        <dbReference type="RuleBase" id="RU003357"/>
    </source>
</evidence>
<dbReference type="InterPro" id="IPR036942">
    <property type="entry name" value="Beta-barrel_TonB_sf"/>
</dbReference>
<keyword evidence="20" id="KW-1185">Reference proteome</keyword>
<evidence type="ECO:0000256" key="10">
    <source>
        <dbReference type="ARBA" id="ARBA00023077"/>
    </source>
</evidence>
<dbReference type="Gene3D" id="2.40.170.20">
    <property type="entry name" value="TonB-dependent receptor, beta-barrel domain"/>
    <property type="match status" value="1"/>
</dbReference>
<evidence type="ECO:0000256" key="12">
    <source>
        <dbReference type="ARBA" id="ARBA00023170"/>
    </source>
</evidence>
<evidence type="ECO:0000256" key="15">
    <source>
        <dbReference type="PROSITE-ProRule" id="PRU10144"/>
    </source>
</evidence>
<dbReference type="NCBIfam" id="TIGR01783">
    <property type="entry name" value="TonB-siderophor"/>
    <property type="match status" value="1"/>
</dbReference>
<evidence type="ECO:0000256" key="13">
    <source>
        <dbReference type="ARBA" id="ARBA00023237"/>
    </source>
</evidence>
<evidence type="ECO:0000259" key="18">
    <source>
        <dbReference type="Pfam" id="PF07715"/>
    </source>
</evidence>
<keyword evidence="7" id="KW-0732">Signal</keyword>
<organism evidence="19 20">
    <name type="scientific">Acinetobacter calcoaceticus</name>
    <dbReference type="NCBI Taxonomy" id="471"/>
    <lineage>
        <taxon>Bacteria</taxon>
        <taxon>Pseudomonadati</taxon>
        <taxon>Pseudomonadota</taxon>
        <taxon>Gammaproteobacteria</taxon>
        <taxon>Moraxellales</taxon>
        <taxon>Moraxellaceae</taxon>
        <taxon>Acinetobacter</taxon>
        <taxon>Acinetobacter calcoaceticus/baumannii complex</taxon>
    </lineage>
</organism>
<evidence type="ECO:0000313" key="20">
    <source>
        <dbReference type="Proteomes" id="UP000294963"/>
    </source>
</evidence>
<reference evidence="19 20" key="1">
    <citation type="submission" date="2019-03" db="EMBL/GenBank/DDBJ databases">
        <title>Genomic analyses of the natural microbiome of Caenorhabditis elegans.</title>
        <authorList>
            <person name="Samuel B."/>
        </authorList>
    </citation>
    <scope>NUCLEOTIDE SEQUENCE [LARGE SCALE GENOMIC DNA]</scope>
    <source>
        <strain evidence="19 20">JUb89</strain>
    </source>
</reference>
<dbReference type="InterPro" id="IPR037066">
    <property type="entry name" value="Plug_dom_sf"/>
</dbReference>
<keyword evidence="12 19" id="KW-0675">Receptor</keyword>
<keyword evidence="9" id="KW-0406">Ion transport</keyword>